<keyword evidence="3 5" id="KW-0698">rRNA processing</keyword>
<keyword evidence="4 5" id="KW-0143">Chaperone</keyword>
<dbReference type="Pfam" id="PF01782">
    <property type="entry name" value="RimM"/>
    <property type="match status" value="1"/>
</dbReference>
<dbReference type="STRING" id="415015.SAMN05660462_01568"/>
<comment type="subcellular location">
    <subcellularLocation>
        <location evidence="5">Cytoplasm</location>
    </subcellularLocation>
</comment>
<dbReference type="GO" id="GO:0005840">
    <property type="term" value="C:ribosome"/>
    <property type="evidence" value="ECO:0007669"/>
    <property type="project" value="InterPro"/>
</dbReference>
<dbReference type="AlphaFoldDB" id="A0A1H3PN43"/>
<dbReference type="InterPro" id="IPR056792">
    <property type="entry name" value="PRC_RimM"/>
</dbReference>
<keyword evidence="1 5" id="KW-0963">Cytoplasm</keyword>
<evidence type="ECO:0000256" key="3">
    <source>
        <dbReference type="ARBA" id="ARBA00022552"/>
    </source>
</evidence>
<comment type="domain">
    <text evidence="5">The PRC barrel domain binds ribosomal protein uS19.</text>
</comment>
<evidence type="ECO:0000256" key="4">
    <source>
        <dbReference type="ARBA" id="ARBA00023186"/>
    </source>
</evidence>
<keyword evidence="9" id="KW-1185">Reference proteome</keyword>
<evidence type="ECO:0000259" key="6">
    <source>
        <dbReference type="Pfam" id="PF01782"/>
    </source>
</evidence>
<accession>A0A1H3PN43</accession>
<dbReference type="GO" id="GO:0043022">
    <property type="term" value="F:ribosome binding"/>
    <property type="evidence" value="ECO:0007669"/>
    <property type="project" value="InterPro"/>
</dbReference>
<dbReference type="Gene3D" id="2.40.30.60">
    <property type="entry name" value="RimM"/>
    <property type="match status" value="1"/>
</dbReference>
<dbReference type="Proteomes" id="UP000198625">
    <property type="component" value="Unassembled WGS sequence"/>
</dbReference>
<dbReference type="HAMAP" id="MF_00014">
    <property type="entry name" value="Ribosome_mat_RimM"/>
    <property type="match status" value="1"/>
</dbReference>
<sequence length="171" mass="19696">MKHIRIGKIVNTHGINGDVKVLPLTDDSKRFEKLDSIFIEDNKVSVQIERVWYSKGFVMLKFKGYDNINDVLKYKDKYIVIDEKNAVELPEDSYFIFQIIGIKVYCSDGRELGEIIEVLQPGGNDVYVVQDIDKKTGDKKEYLIPAIKDVVKKIDIDNKEMIIEPIKGLIE</sequence>
<dbReference type="PANTHER" id="PTHR33692:SF1">
    <property type="entry name" value="RIBOSOME MATURATION FACTOR RIMM"/>
    <property type="match status" value="1"/>
</dbReference>
<evidence type="ECO:0000256" key="1">
    <source>
        <dbReference type="ARBA" id="ARBA00022490"/>
    </source>
</evidence>
<name>A0A1H3PN43_9FIRM</name>
<dbReference type="OrthoDB" id="9810331at2"/>
<evidence type="ECO:0000313" key="8">
    <source>
        <dbReference type="EMBL" id="SDZ02361.1"/>
    </source>
</evidence>
<dbReference type="InterPro" id="IPR011961">
    <property type="entry name" value="RimM"/>
</dbReference>
<feature type="domain" description="RimM N-terminal" evidence="6">
    <location>
        <begin position="6"/>
        <end position="84"/>
    </location>
</feature>
<dbReference type="EMBL" id="FNQE01000015">
    <property type="protein sequence ID" value="SDZ02361.1"/>
    <property type="molecule type" value="Genomic_DNA"/>
</dbReference>
<dbReference type="SUPFAM" id="SSF50447">
    <property type="entry name" value="Translation proteins"/>
    <property type="match status" value="1"/>
</dbReference>
<evidence type="ECO:0000259" key="7">
    <source>
        <dbReference type="Pfam" id="PF24986"/>
    </source>
</evidence>
<organism evidence="8 9">
    <name type="scientific">Proteiniborus ethanoligenes</name>
    <dbReference type="NCBI Taxonomy" id="415015"/>
    <lineage>
        <taxon>Bacteria</taxon>
        <taxon>Bacillati</taxon>
        <taxon>Bacillota</taxon>
        <taxon>Clostridia</taxon>
        <taxon>Eubacteriales</taxon>
        <taxon>Proteiniborus</taxon>
    </lineage>
</organism>
<comment type="subunit">
    <text evidence="5">Binds ribosomal protein uS19.</text>
</comment>
<dbReference type="InterPro" id="IPR036976">
    <property type="entry name" value="RimM_N_sf"/>
</dbReference>
<evidence type="ECO:0000256" key="2">
    <source>
        <dbReference type="ARBA" id="ARBA00022517"/>
    </source>
</evidence>
<proteinExistence type="inferred from homology"/>
<dbReference type="InterPro" id="IPR011033">
    <property type="entry name" value="PRC_barrel-like_sf"/>
</dbReference>
<dbReference type="GO" id="GO:0042274">
    <property type="term" value="P:ribosomal small subunit biogenesis"/>
    <property type="evidence" value="ECO:0007669"/>
    <property type="project" value="UniProtKB-UniRule"/>
</dbReference>
<comment type="similarity">
    <text evidence="5">Belongs to the RimM family.</text>
</comment>
<comment type="function">
    <text evidence="5">An accessory protein needed during the final step in the assembly of 30S ribosomal subunit, possibly for assembly of the head region. Essential for efficient processing of 16S rRNA. May be needed both before and after RbfA during the maturation of 16S rRNA. It has affinity for free ribosomal 30S subunits but not for 70S ribosomes.</text>
</comment>
<dbReference type="GO" id="GO:0006364">
    <property type="term" value="P:rRNA processing"/>
    <property type="evidence" value="ECO:0007669"/>
    <property type="project" value="UniProtKB-UniRule"/>
</dbReference>
<evidence type="ECO:0000313" key="9">
    <source>
        <dbReference type="Proteomes" id="UP000198625"/>
    </source>
</evidence>
<dbReference type="Pfam" id="PF24986">
    <property type="entry name" value="PRC_RimM"/>
    <property type="match status" value="1"/>
</dbReference>
<dbReference type="SUPFAM" id="SSF50346">
    <property type="entry name" value="PRC-barrel domain"/>
    <property type="match status" value="1"/>
</dbReference>
<evidence type="ECO:0000256" key="5">
    <source>
        <dbReference type="HAMAP-Rule" id="MF_00014"/>
    </source>
</evidence>
<protein>
    <recommendedName>
        <fullName evidence="5">Ribosome maturation factor RimM</fullName>
    </recommendedName>
</protein>
<dbReference type="PANTHER" id="PTHR33692">
    <property type="entry name" value="RIBOSOME MATURATION FACTOR RIMM"/>
    <property type="match status" value="1"/>
</dbReference>
<reference evidence="8 9" key="1">
    <citation type="submission" date="2016-10" db="EMBL/GenBank/DDBJ databases">
        <authorList>
            <person name="de Groot N.N."/>
        </authorList>
    </citation>
    <scope>NUCLEOTIDE SEQUENCE [LARGE SCALE GENOMIC DNA]</scope>
    <source>
        <strain evidence="8 9">DSM 21650</strain>
    </source>
</reference>
<dbReference type="RefSeq" id="WP_091729519.1">
    <property type="nucleotide sequence ID" value="NZ_FNQE01000015.1"/>
</dbReference>
<dbReference type="NCBIfam" id="TIGR02273">
    <property type="entry name" value="16S_RimM"/>
    <property type="match status" value="1"/>
</dbReference>
<dbReference type="Gene3D" id="2.30.30.240">
    <property type="entry name" value="PRC-barrel domain"/>
    <property type="match status" value="1"/>
</dbReference>
<dbReference type="InterPro" id="IPR009000">
    <property type="entry name" value="Transl_B-barrel_sf"/>
</dbReference>
<feature type="domain" description="Ribosome maturation factor RimM PRC barrel" evidence="7">
    <location>
        <begin position="97"/>
        <end position="165"/>
    </location>
</feature>
<dbReference type="GO" id="GO:0005737">
    <property type="term" value="C:cytoplasm"/>
    <property type="evidence" value="ECO:0007669"/>
    <property type="project" value="UniProtKB-SubCell"/>
</dbReference>
<dbReference type="InterPro" id="IPR002676">
    <property type="entry name" value="RimM_N"/>
</dbReference>
<keyword evidence="2 5" id="KW-0690">Ribosome biogenesis</keyword>
<gene>
    <name evidence="5" type="primary">rimM</name>
    <name evidence="8" type="ORF">SAMN05660462_01568</name>
</gene>